<reference evidence="1" key="1">
    <citation type="submission" date="2020-09" db="EMBL/GenBank/DDBJ databases">
        <title>Bosea spartocytisi sp. nov. a root nodule endophyte of Spartocytisus supranubius in the high mountain ecosystem fo the Teide National Park (Canary Islands, Spain).</title>
        <authorList>
            <person name="Pulido-Suarez L."/>
            <person name="Peix A."/>
            <person name="Igual J.M."/>
            <person name="Socas-Perez N."/>
            <person name="Velazquez E."/>
            <person name="Flores-Felix J.D."/>
            <person name="Leon-Barrios M."/>
        </authorList>
    </citation>
    <scope>NUCLEOTIDE SEQUENCE</scope>
    <source>
        <strain evidence="1">SSUT16</strain>
    </source>
</reference>
<dbReference type="AlphaFoldDB" id="A0A927HXK1"/>
<organism evidence="1 2">
    <name type="scientific">Bosea spartocytisi</name>
    <dbReference type="NCBI Taxonomy" id="2773451"/>
    <lineage>
        <taxon>Bacteria</taxon>
        <taxon>Pseudomonadati</taxon>
        <taxon>Pseudomonadota</taxon>
        <taxon>Alphaproteobacteria</taxon>
        <taxon>Hyphomicrobiales</taxon>
        <taxon>Boseaceae</taxon>
        <taxon>Bosea</taxon>
    </lineage>
</organism>
<name>A0A927HXK1_9HYPH</name>
<comment type="caution">
    <text evidence="1">The sequence shown here is derived from an EMBL/GenBank/DDBJ whole genome shotgun (WGS) entry which is preliminary data.</text>
</comment>
<proteinExistence type="predicted"/>
<keyword evidence="2" id="KW-1185">Reference proteome</keyword>
<sequence>MGERGHTKGPWRVKRTDTTYYVESAEGVRVLSTSWHGHIRKPYPLKGEAFANANLAAAAPDLVEAAKDVIASRSSTYKARNGRSVGIQDDSGEMVWLVPFGQMALLEAALSKATPTGEASDV</sequence>
<evidence type="ECO:0000313" key="2">
    <source>
        <dbReference type="Proteomes" id="UP000619295"/>
    </source>
</evidence>
<dbReference type="RefSeq" id="WP_191123106.1">
    <property type="nucleotide sequence ID" value="NZ_JACXWY010000001.1"/>
</dbReference>
<accession>A0A927HXK1</accession>
<dbReference type="EMBL" id="JACXWY010000001">
    <property type="protein sequence ID" value="MBD3844289.1"/>
    <property type="molecule type" value="Genomic_DNA"/>
</dbReference>
<evidence type="ECO:0000313" key="1">
    <source>
        <dbReference type="EMBL" id="MBD3844289.1"/>
    </source>
</evidence>
<dbReference type="Proteomes" id="UP000619295">
    <property type="component" value="Unassembled WGS sequence"/>
</dbReference>
<protein>
    <submittedName>
        <fullName evidence="1">Uncharacterized protein</fullName>
    </submittedName>
</protein>
<gene>
    <name evidence="1" type="ORF">IED13_01165</name>
</gene>